<accession>A0A2A5WAQ8</accession>
<name>A0A2A5WAQ8_9GAMM</name>
<dbReference type="Proteomes" id="UP000219329">
    <property type="component" value="Unassembled WGS sequence"/>
</dbReference>
<organism evidence="1 2">
    <name type="scientific">OM182 bacterium MED-G28</name>
    <dbReference type="NCBI Taxonomy" id="1986256"/>
    <lineage>
        <taxon>Bacteria</taxon>
        <taxon>Pseudomonadati</taxon>
        <taxon>Pseudomonadota</taxon>
        <taxon>Gammaproteobacteria</taxon>
        <taxon>OMG group</taxon>
        <taxon>OM182 clade</taxon>
    </lineage>
</organism>
<protein>
    <submittedName>
        <fullName evidence="1">Uncharacterized protein</fullName>
    </submittedName>
</protein>
<reference evidence="1 2" key="1">
    <citation type="submission" date="2017-08" db="EMBL/GenBank/DDBJ databases">
        <title>Fine stratification of microbial communities through a metagenomic profile of the photic zone.</title>
        <authorList>
            <person name="Haro-Moreno J.M."/>
            <person name="Lopez-Perez M."/>
            <person name="De La Torre J."/>
            <person name="Picazo A."/>
            <person name="Camacho A."/>
            <person name="Rodriguez-Valera F."/>
        </authorList>
    </citation>
    <scope>NUCLEOTIDE SEQUENCE [LARGE SCALE GENOMIC DNA]</scope>
    <source>
        <strain evidence="1">MED-G28</strain>
    </source>
</reference>
<evidence type="ECO:0000313" key="2">
    <source>
        <dbReference type="Proteomes" id="UP000219329"/>
    </source>
</evidence>
<comment type="caution">
    <text evidence="1">The sequence shown here is derived from an EMBL/GenBank/DDBJ whole genome shotgun (WGS) entry which is preliminary data.</text>
</comment>
<proteinExistence type="predicted"/>
<sequence length="256" mass="28361">MRKTLPISLKPHWGTSALKLISFITVILFFSTNSLIAQELPSPDSLYVSTQCSIREGNSFQDVVEEGRQGSTSGPNRVFFRQPIAGSNVAENQFTRIVVWDNMEHWASNVVIASSDTYNCDNNNRRFWTNRNLGSNRNAYNGTDVSLVTTRRCTIQKGYNISDVYTSLNNTQLESEANGRTSVMHVSHLLLGPSSDSEMRTTIIIRTIGESEIGLARDLDSSFQTNLGIGTPANVPAEFCTDAGLSRSYIIYSASR</sequence>
<dbReference type="EMBL" id="NTJZ01000009">
    <property type="protein sequence ID" value="PDH33347.1"/>
    <property type="molecule type" value="Genomic_DNA"/>
</dbReference>
<dbReference type="AlphaFoldDB" id="A0A2A5WAQ8"/>
<gene>
    <name evidence="1" type="ORF">CNF02_09155</name>
</gene>
<evidence type="ECO:0000313" key="1">
    <source>
        <dbReference type="EMBL" id="PDH33347.1"/>
    </source>
</evidence>